<dbReference type="HOGENOM" id="CLU_079636_1_2_10"/>
<dbReference type="EMBL" id="CP010429">
    <property type="protein sequence ID" value="AKD55564.1"/>
    <property type="molecule type" value="Genomic_DNA"/>
</dbReference>
<dbReference type="OrthoDB" id="883203at2"/>
<evidence type="ECO:0000313" key="4">
    <source>
        <dbReference type="EMBL" id="AKD55564.1"/>
    </source>
</evidence>
<reference evidence="4 5" key="1">
    <citation type="journal article" date="2014" name="Curr. Microbiol.">
        <title>Spirosoma radiotolerans sp. nov., a gamma-radiation-resistant bacterium isolated from gamma ray-irradiated soil.</title>
        <authorList>
            <person name="Lee J.J."/>
            <person name="Srinivasan S."/>
            <person name="Lim S."/>
            <person name="Joe M."/>
            <person name="Im S."/>
            <person name="Bae S.I."/>
            <person name="Park K.R."/>
            <person name="Han J.H."/>
            <person name="Park S.H."/>
            <person name="Joo B.M."/>
            <person name="Park S.J."/>
            <person name="Kim M.K."/>
        </authorList>
    </citation>
    <scope>NUCLEOTIDE SEQUENCE [LARGE SCALE GENOMIC DNA]</scope>
    <source>
        <strain evidence="4 5">DG5A</strain>
    </source>
</reference>
<dbReference type="PROSITE" id="PS51257">
    <property type="entry name" value="PROKAR_LIPOPROTEIN"/>
    <property type="match status" value="1"/>
</dbReference>
<dbReference type="PANTHER" id="PTHR38593">
    <property type="entry name" value="BLR2558 PROTEIN"/>
    <property type="match status" value="1"/>
</dbReference>
<name>A0A0E3ZUI7_9BACT</name>
<protein>
    <submittedName>
        <fullName evidence="4">Membrane protein</fullName>
    </submittedName>
</protein>
<evidence type="ECO:0000256" key="2">
    <source>
        <dbReference type="SAM" id="SignalP"/>
    </source>
</evidence>
<feature type="signal peptide" evidence="2">
    <location>
        <begin position="1"/>
        <end position="19"/>
    </location>
</feature>
<dbReference type="Gene3D" id="1.20.1260.10">
    <property type="match status" value="1"/>
</dbReference>
<sequence length="192" mass="21090">MKKVSLLLLLAISTLSFQACSDKKKESDDSVEHAENANDAKEDAGTGQTEDTNEFAVKAANGGMLEVELGRLAEEKAQSKDVKEFGAMMVKDHSKANEELKTIAATQNITLPTTLGEDEQKHVNEMAKLSGAEFDKKYVSMMVDDHKEDIDLFKKTAEDEKANPAVKSFAAKTLPTLQKHMESINAIDKKID</sequence>
<keyword evidence="5" id="KW-1185">Reference proteome</keyword>
<feature type="domain" description="DUF4142" evidence="3">
    <location>
        <begin position="51"/>
        <end position="186"/>
    </location>
</feature>
<dbReference type="PATRIC" id="fig|1379870.5.peg.2673"/>
<evidence type="ECO:0000256" key="1">
    <source>
        <dbReference type="SAM" id="MobiDB-lite"/>
    </source>
</evidence>
<dbReference type="PANTHER" id="PTHR38593:SF1">
    <property type="entry name" value="BLR2558 PROTEIN"/>
    <property type="match status" value="1"/>
</dbReference>
<proteinExistence type="predicted"/>
<dbReference type="InterPro" id="IPR012347">
    <property type="entry name" value="Ferritin-like"/>
</dbReference>
<dbReference type="KEGG" id="srd:SD10_12310"/>
<evidence type="ECO:0000313" key="5">
    <source>
        <dbReference type="Proteomes" id="UP000033054"/>
    </source>
</evidence>
<dbReference type="Proteomes" id="UP000033054">
    <property type="component" value="Chromosome"/>
</dbReference>
<dbReference type="RefSeq" id="WP_046574061.1">
    <property type="nucleotide sequence ID" value="NZ_CP010429.1"/>
</dbReference>
<dbReference type="AlphaFoldDB" id="A0A0E3ZUI7"/>
<evidence type="ECO:0000259" key="3">
    <source>
        <dbReference type="Pfam" id="PF13628"/>
    </source>
</evidence>
<feature type="region of interest" description="Disordered" evidence="1">
    <location>
        <begin position="22"/>
        <end position="51"/>
    </location>
</feature>
<dbReference type="InterPro" id="IPR025419">
    <property type="entry name" value="DUF4142"/>
</dbReference>
<organism evidence="4 5">
    <name type="scientific">Spirosoma radiotolerans</name>
    <dbReference type="NCBI Taxonomy" id="1379870"/>
    <lineage>
        <taxon>Bacteria</taxon>
        <taxon>Pseudomonadati</taxon>
        <taxon>Bacteroidota</taxon>
        <taxon>Cytophagia</taxon>
        <taxon>Cytophagales</taxon>
        <taxon>Cytophagaceae</taxon>
        <taxon>Spirosoma</taxon>
    </lineage>
</organism>
<feature type="chain" id="PRO_5002416939" evidence="2">
    <location>
        <begin position="20"/>
        <end position="192"/>
    </location>
</feature>
<accession>A0A0E3ZUI7</accession>
<dbReference type="STRING" id="1379870.SD10_12310"/>
<keyword evidence="2" id="KW-0732">Signal</keyword>
<dbReference type="Pfam" id="PF13628">
    <property type="entry name" value="DUF4142"/>
    <property type="match status" value="1"/>
</dbReference>
<feature type="compositionally biased region" description="Basic and acidic residues" evidence="1">
    <location>
        <begin position="22"/>
        <end position="44"/>
    </location>
</feature>
<gene>
    <name evidence="4" type="ORF">SD10_12310</name>
</gene>